<feature type="region of interest" description="Disordered" evidence="13">
    <location>
        <begin position="149"/>
        <end position="213"/>
    </location>
</feature>
<keyword evidence="16" id="KW-1185">Reference proteome</keyword>
<dbReference type="GO" id="GO:0034451">
    <property type="term" value="C:centriolar satellite"/>
    <property type="evidence" value="ECO:0007669"/>
    <property type="project" value="UniProtKB-SubCell"/>
</dbReference>
<protein>
    <recommendedName>
        <fullName evidence="10">Centrosomal protein 20</fullName>
    </recommendedName>
    <alternativeName>
        <fullName evidence="11">FGFR1OP N-terminal-like protein</fullName>
    </alternativeName>
    <alternativeName>
        <fullName evidence="12">LisH domain-containing protein FOPNL</fullName>
    </alternativeName>
</protein>
<dbReference type="PROSITE" id="PS50896">
    <property type="entry name" value="LISH"/>
    <property type="match status" value="1"/>
</dbReference>
<dbReference type="Gene3D" id="1.20.960.40">
    <property type="match status" value="1"/>
</dbReference>
<evidence type="ECO:0000259" key="14">
    <source>
        <dbReference type="Pfam" id="PF09398"/>
    </source>
</evidence>
<evidence type="ECO:0000256" key="5">
    <source>
        <dbReference type="ARBA" id="ARBA00022490"/>
    </source>
</evidence>
<comment type="function">
    <text evidence="9">Involved in the biogenesis of cilia. Required for the recruitment of PLK1 to centrosomes and S phase progression.</text>
</comment>
<evidence type="ECO:0000256" key="8">
    <source>
        <dbReference type="ARBA" id="ARBA00023273"/>
    </source>
</evidence>
<evidence type="ECO:0000256" key="4">
    <source>
        <dbReference type="ARBA" id="ARBA00005385"/>
    </source>
</evidence>
<name>A0AAD5M752_PYTIN</name>
<organism evidence="15 16">
    <name type="scientific">Pythium insidiosum</name>
    <name type="common">Pythiosis disease agent</name>
    <dbReference type="NCBI Taxonomy" id="114742"/>
    <lineage>
        <taxon>Eukaryota</taxon>
        <taxon>Sar</taxon>
        <taxon>Stramenopiles</taxon>
        <taxon>Oomycota</taxon>
        <taxon>Peronosporomycetes</taxon>
        <taxon>Pythiales</taxon>
        <taxon>Pythiaceae</taxon>
        <taxon>Pythium</taxon>
    </lineage>
</organism>
<evidence type="ECO:0000256" key="6">
    <source>
        <dbReference type="ARBA" id="ARBA00022794"/>
    </source>
</evidence>
<accession>A0AAD5M752</accession>
<evidence type="ECO:0000256" key="10">
    <source>
        <dbReference type="ARBA" id="ARBA00070736"/>
    </source>
</evidence>
<dbReference type="PANTHER" id="PTHR15431:SF4">
    <property type="entry name" value="PROTEIN TONNEAU 1B"/>
    <property type="match status" value="1"/>
</dbReference>
<evidence type="ECO:0000256" key="13">
    <source>
        <dbReference type="SAM" id="MobiDB-lite"/>
    </source>
</evidence>
<dbReference type="InterPro" id="IPR006594">
    <property type="entry name" value="LisH"/>
</dbReference>
<evidence type="ECO:0000313" key="15">
    <source>
        <dbReference type="EMBL" id="KAJ0404468.1"/>
    </source>
</evidence>
<feature type="compositionally biased region" description="Acidic residues" evidence="13">
    <location>
        <begin position="173"/>
        <end position="182"/>
    </location>
</feature>
<reference evidence="15" key="1">
    <citation type="submission" date="2021-12" db="EMBL/GenBank/DDBJ databases">
        <title>Prjna785345.</title>
        <authorList>
            <person name="Rujirawat T."/>
            <person name="Krajaejun T."/>
        </authorList>
    </citation>
    <scope>NUCLEOTIDE SEQUENCE</scope>
    <source>
        <strain evidence="15">Pi057C3</strain>
    </source>
</reference>
<comment type="caution">
    <text evidence="15">The sequence shown here is derived from an EMBL/GenBank/DDBJ whole genome shotgun (WGS) entry which is preliminary data.</text>
</comment>
<evidence type="ECO:0000256" key="1">
    <source>
        <dbReference type="ARBA" id="ARBA00004120"/>
    </source>
</evidence>
<comment type="similarity">
    <text evidence="4">Belongs to the CEP43 family.</text>
</comment>
<gene>
    <name evidence="15" type="ORF">P43SY_008788</name>
</gene>
<evidence type="ECO:0000256" key="9">
    <source>
        <dbReference type="ARBA" id="ARBA00055043"/>
    </source>
</evidence>
<feature type="compositionally biased region" description="Polar residues" evidence="13">
    <location>
        <begin position="186"/>
        <end position="204"/>
    </location>
</feature>
<dbReference type="InterPro" id="IPR018993">
    <property type="entry name" value="FOP_dimerisation-dom_N"/>
</dbReference>
<dbReference type="GO" id="GO:0030030">
    <property type="term" value="P:cell projection organization"/>
    <property type="evidence" value="ECO:0007669"/>
    <property type="project" value="UniProtKB-KW"/>
</dbReference>
<evidence type="ECO:0000313" key="16">
    <source>
        <dbReference type="Proteomes" id="UP001209570"/>
    </source>
</evidence>
<evidence type="ECO:0000256" key="11">
    <source>
        <dbReference type="ARBA" id="ARBA00076755"/>
    </source>
</evidence>
<dbReference type="GO" id="GO:0034453">
    <property type="term" value="P:microtubule anchoring"/>
    <property type="evidence" value="ECO:0007669"/>
    <property type="project" value="InterPro"/>
</dbReference>
<keyword evidence="6" id="KW-0970">Cilium biogenesis/degradation</keyword>
<comment type="subcellular location">
    <subcellularLocation>
        <location evidence="1">Cytoplasm</location>
        <location evidence="1">Cytoskeleton</location>
        <location evidence="1">Cilium basal body</location>
    </subcellularLocation>
    <subcellularLocation>
        <location evidence="3">Cytoplasm</location>
        <location evidence="3">Cytoskeleton</location>
        <location evidence="3">Microtubule organizing center</location>
        <location evidence="3">Centrosome</location>
        <location evidence="3">Centriolar satellite</location>
    </subcellularLocation>
    <subcellularLocation>
        <location evidence="2">Cytoplasmic granule</location>
    </subcellularLocation>
</comment>
<dbReference type="PANTHER" id="PTHR15431">
    <property type="entry name" value="FGFR1 ONCOGENE PARTNER/LISH DOMAIN-CONTAINING PROTEIN"/>
    <property type="match status" value="1"/>
</dbReference>
<dbReference type="FunFam" id="1.20.960.40:FF:000002">
    <property type="entry name" value="LisH domain-containing protein FOPNL"/>
    <property type="match status" value="1"/>
</dbReference>
<dbReference type="Pfam" id="PF09398">
    <property type="entry name" value="FOP_dimer"/>
    <property type="match status" value="1"/>
</dbReference>
<keyword evidence="7" id="KW-0206">Cytoskeleton</keyword>
<sequence>MEQANGNGALPAHSLDDLKAGETIGQHDDLLHSTRLTVQLRLVLKDTLEARGSLGQIKARIRAEIFSALDDHTVPKPKLSNENLIINELIREYLEYNGYRHAHSVFLAESGQPVNPPFHRDFLAKELHVREDQRSHVPMLYGIVNSLQRSSADDGDPQRHRLSREQQQGQQDGDNDDGDDKEENLLPQSHSPDNAAYISTTRGTEPSPLVFRK</sequence>
<keyword evidence="8" id="KW-0966">Cell projection</keyword>
<dbReference type="EMBL" id="JAKCXM010000062">
    <property type="protein sequence ID" value="KAJ0404468.1"/>
    <property type="molecule type" value="Genomic_DNA"/>
</dbReference>
<evidence type="ECO:0000256" key="2">
    <source>
        <dbReference type="ARBA" id="ARBA00004463"/>
    </source>
</evidence>
<dbReference type="Proteomes" id="UP001209570">
    <property type="component" value="Unassembled WGS sequence"/>
</dbReference>
<evidence type="ECO:0000256" key="12">
    <source>
        <dbReference type="ARBA" id="ARBA00081996"/>
    </source>
</evidence>
<dbReference type="AlphaFoldDB" id="A0AAD5M752"/>
<evidence type="ECO:0000256" key="7">
    <source>
        <dbReference type="ARBA" id="ARBA00023212"/>
    </source>
</evidence>
<dbReference type="GO" id="GO:0005929">
    <property type="term" value="C:cilium"/>
    <property type="evidence" value="ECO:0007669"/>
    <property type="project" value="UniProtKB-ARBA"/>
</dbReference>
<proteinExistence type="inferred from homology"/>
<keyword evidence="5" id="KW-0963">Cytoplasm</keyword>
<feature type="domain" description="FGFR1 oncogene partner (FOP) N-terminal dimerisation" evidence="14">
    <location>
        <begin position="83"/>
        <end position="145"/>
    </location>
</feature>
<evidence type="ECO:0000256" key="3">
    <source>
        <dbReference type="ARBA" id="ARBA00004607"/>
    </source>
</evidence>